<dbReference type="Proteomes" id="UP000608890">
    <property type="component" value="Unassembled WGS sequence"/>
</dbReference>
<dbReference type="Pfam" id="PF13730">
    <property type="entry name" value="HTH_36"/>
    <property type="match status" value="1"/>
</dbReference>
<proteinExistence type="predicted"/>
<dbReference type="RefSeq" id="WP_189041113.1">
    <property type="nucleotide sequence ID" value="NZ_BMNB01000003.1"/>
</dbReference>
<name>A0A917TM33_9ACTN</name>
<keyword evidence="2" id="KW-1185">Reference proteome</keyword>
<accession>A0A917TM33</accession>
<evidence type="ECO:0000313" key="2">
    <source>
        <dbReference type="Proteomes" id="UP000608890"/>
    </source>
</evidence>
<evidence type="ECO:0008006" key="3">
    <source>
        <dbReference type="Google" id="ProtNLM"/>
    </source>
</evidence>
<sequence>MSRRLHAPDDEDKPFIARWNVLVRILLVESSVKAVARSAMDFADFDDGSSCHPSNERIERETGLSERTVRTAWQVLRGLGMAERVGFGSPHRKLADEYQLVIPPWWQNLPIYGPHVRKFTCLYCQKLITPQGNCTVKVDGDRQKVSFEVHRMAFCPTPRATKGRVALDCLTEWNESQRQRGDPVWHEFGDDRWKLFRQARADEW</sequence>
<gene>
    <name evidence="1" type="ORF">GCM10011608_10730</name>
</gene>
<comment type="caution">
    <text evidence="1">The sequence shown here is derived from an EMBL/GenBank/DDBJ whole genome shotgun (WGS) entry which is preliminary data.</text>
</comment>
<organism evidence="1 2">
    <name type="scientific">Micromonospora sonchi</name>
    <dbReference type="NCBI Taxonomy" id="1763543"/>
    <lineage>
        <taxon>Bacteria</taxon>
        <taxon>Bacillati</taxon>
        <taxon>Actinomycetota</taxon>
        <taxon>Actinomycetes</taxon>
        <taxon>Micromonosporales</taxon>
        <taxon>Micromonosporaceae</taxon>
        <taxon>Micromonospora</taxon>
    </lineage>
</organism>
<dbReference type="AlphaFoldDB" id="A0A917TM33"/>
<reference evidence="1" key="2">
    <citation type="submission" date="2020-09" db="EMBL/GenBank/DDBJ databases">
        <authorList>
            <person name="Sun Q."/>
            <person name="Zhou Y."/>
        </authorList>
    </citation>
    <scope>NUCLEOTIDE SEQUENCE</scope>
    <source>
        <strain evidence="1">CGMCC 4.7312</strain>
    </source>
</reference>
<protein>
    <recommendedName>
        <fullName evidence="3">Helix-turn-helix domain-containing protein</fullName>
    </recommendedName>
</protein>
<reference evidence="1" key="1">
    <citation type="journal article" date="2014" name="Int. J. Syst. Evol. Microbiol.">
        <title>Complete genome sequence of Corynebacterium casei LMG S-19264T (=DSM 44701T), isolated from a smear-ripened cheese.</title>
        <authorList>
            <consortium name="US DOE Joint Genome Institute (JGI-PGF)"/>
            <person name="Walter F."/>
            <person name="Albersmeier A."/>
            <person name="Kalinowski J."/>
            <person name="Ruckert C."/>
        </authorList>
    </citation>
    <scope>NUCLEOTIDE SEQUENCE</scope>
    <source>
        <strain evidence="1">CGMCC 4.7312</strain>
    </source>
</reference>
<evidence type="ECO:0000313" key="1">
    <source>
        <dbReference type="EMBL" id="GGM27779.1"/>
    </source>
</evidence>
<dbReference type="EMBL" id="BMNB01000003">
    <property type="protein sequence ID" value="GGM27779.1"/>
    <property type="molecule type" value="Genomic_DNA"/>
</dbReference>